<evidence type="ECO:0000313" key="1">
    <source>
        <dbReference type="EMBL" id="GAB0191307.1"/>
    </source>
</evidence>
<organism evidence="1 2">
    <name type="scientific">Grus japonensis</name>
    <name type="common">Japanese crane</name>
    <name type="synonym">Red-crowned crane</name>
    <dbReference type="NCBI Taxonomy" id="30415"/>
    <lineage>
        <taxon>Eukaryota</taxon>
        <taxon>Metazoa</taxon>
        <taxon>Chordata</taxon>
        <taxon>Craniata</taxon>
        <taxon>Vertebrata</taxon>
        <taxon>Euteleostomi</taxon>
        <taxon>Archelosauria</taxon>
        <taxon>Archosauria</taxon>
        <taxon>Dinosauria</taxon>
        <taxon>Saurischia</taxon>
        <taxon>Theropoda</taxon>
        <taxon>Coelurosauria</taxon>
        <taxon>Aves</taxon>
        <taxon>Neognathae</taxon>
        <taxon>Neoaves</taxon>
        <taxon>Gruiformes</taxon>
        <taxon>Gruidae</taxon>
        <taxon>Grus</taxon>
    </lineage>
</organism>
<dbReference type="EMBL" id="BAAFJT010000006">
    <property type="protein sequence ID" value="GAB0191307.1"/>
    <property type="molecule type" value="Genomic_DNA"/>
</dbReference>
<gene>
    <name evidence="1" type="ORF">GRJ2_001596000</name>
</gene>
<proteinExistence type="predicted"/>
<evidence type="ECO:0000313" key="2">
    <source>
        <dbReference type="Proteomes" id="UP001623348"/>
    </source>
</evidence>
<keyword evidence="2" id="KW-1185">Reference proteome</keyword>
<protein>
    <submittedName>
        <fullName evidence="1">Uncharacterized protein</fullName>
    </submittedName>
</protein>
<accession>A0ABC9X3H4</accession>
<dbReference type="AlphaFoldDB" id="A0ABC9X3H4"/>
<comment type="caution">
    <text evidence="1">The sequence shown here is derived from an EMBL/GenBank/DDBJ whole genome shotgun (WGS) entry which is preliminary data.</text>
</comment>
<dbReference type="Proteomes" id="UP001623348">
    <property type="component" value="Unassembled WGS sequence"/>
</dbReference>
<sequence length="72" mass="8072">MQTLVMKADRVCHCQEENEVVLESPGGQMDLWESSGFVPSAMVAGSQLRELLLPACYNEKSLVVSTRWMNLK</sequence>
<name>A0ABC9X3H4_GRUJA</name>
<reference evidence="1 2" key="1">
    <citation type="submission" date="2024-06" db="EMBL/GenBank/DDBJ databases">
        <title>The draft genome of Grus japonensis, version 3.</title>
        <authorList>
            <person name="Nabeshima K."/>
            <person name="Suzuki S."/>
            <person name="Onuma M."/>
        </authorList>
    </citation>
    <scope>NUCLEOTIDE SEQUENCE [LARGE SCALE GENOMIC DNA]</scope>
    <source>
        <strain evidence="1 2">451A</strain>
    </source>
</reference>